<keyword evidence="2" id="KW-1133">Transmembrane helix</keyword>
<protein>
    <submittedName>
        <fullName evidence="3">Uncharacterized protein</fullName>
    </submittedName>
</protein>
<dbReference type="RefSeq" id="WP_250929500.1">
    <property type="nucleotide sequence ID" value="NZ_JAMQBK010000039.1"/>
</dbReference>
<name>A0ABT0U4Z5_9BACT</name>
<evidence type="ECO:0000313" key="4">
    <source>
        <dbReference type="Proteomes" id="UP001202961"/>
    </source>
</evidence>
<comment type="caution">
    <text evidence="3">The sequence shown here is derived from an EMBL/GenBank/DDBJ whole genome shotgun (WGS) entry which is preliminary data.</text>
</comment>
<gene>
    <name evidence="3" type="ORF">NB063_14755</name>
</gene>
<dbReference type="EMBL" id="JAMQBK010000039">
    <property type="protein sequence ID" value="MCM2371867.1"/>
    <property type="molecule type" value="Genomic_DNA"/>
</dbReference>
<reference evidence="3 4" key="1">
    <citation type="journal article" date="2022" name="Syst. Appl. Microbiol.">
        <title>Rhodopirellula aestuarii sp. nov., a novel member of the genus Rhodopirellula isolated from brackish sediments collected in the Tagus River estuary, Portugal.</title>
        <authorList>
            <person name="Vitorino I.R."/>
            <person name="Klimek D."/>
            <person name="Calusinska M."/>
            <person name="Lobo-da-Cunha A."/>
            <person name="Vasconcelos V."/>
            <person name="Lage O.M."/>
        </authorList>
    </citation>
    <scope>NUCLEOTIDE SEQUENCE [LARGE SCALE GENOMIC DNA]</scope>
    <source>
        <strain evidence="3 4">ICT_H3.1</strain>
    </source>
</reference>
<evidence type="ECO:0000256" key="1">
    <source>
        <dbReference type="SAM" id="Coils"/>
    </source>
</evidence>
<keyword evidence="2" id="KW-0472">Membrane</keyword>
<proteinExistence type="predicted"/>
<keyword evidence="2" id="KW-0812">Transmembrane</keyword>
<dbReference type="Proteomes" id="UP001202961">
    <property type="component" value="Unassembled WGS sequence"/>
</dbReference>
<keyword evidence="1" id="KW-0175">Coiled coil</keyword>
<evidence type="ECO:0000256" key="2">
    <source>
        <dbReference type="SAM" id="Phobius"/>
    </source>
</evidence>
<evidence type="ECO:0000313" key="3">
    <source>
        <dbReference type="EMBL" id="MCM2371867.1"/>
    </source>
</evidence>
<keyword evidence="4" id="KW-1185">Reference proteome</keyword>
<feature type="transmembrane region" description="Helical" evidence="2">
    <location>
        <begin position="350"/>
        <end position="371"/>
    </location>
</feature>
<organism evidence="3 4">
    <name type="scientific">Aporhodopirellula aestuarii</name>
    <dbReference type="NCBI Taxonomy" id="2950107"/>
    <lineage>
        <taxon>Bacteria</taxon>
        <taxon>Pseudomonadati</taxon>
        <taxon>Planctomycetota</taxon>
        <taxon>Planctomycetia</taxon>
        <taxon>Pirellulales</taxon>
        <taxon>Pirellulaceae</taxon>
        <taxon>Aporhodopirellula</taxon>
    </lineage>
</organism>
<feature type="coiled-coil region" evidence="1">
    <location>
        <begin position="429"/>
        <end position="479"/>
    </location>
</feature>
<accession>A0ABT0U4Z5</accession>
<sequence length="1000" mass="112011">MSAITRRVNRLLDSHSISEEDLREVVEQYEGELSIVNQKLGDAVDLVRRGLRSEAMAIIGSSPSLIDQANELSIPRLDELMELTELYDLPPISVVDTEAIEVLGDAMVELQSIDGLLKRQRKLVLARAPLVWRLRTLRAIAEADPTSPHWIDDIDAHEKARLKELSADVQQAVRSDDLAKLMLLKRELADTWQTAPPPSLQTAVNRHIHQLRLAGKQEDLIAAAAAIQESMDQFDEARTRQAAALYTTLRDEIVEQFGPSSVAAEAEVIASPGLEYVAELNAEQQRVAARHSAIAKLENTMDRSGVTVPQIESAYQKAITFDEPLPPELFNRYRATIDDLKTRGKRKFQLAVGAVAVATLLLIGFLVTWQIRRGYAEKVATVSGQLRRILDSGALDEASQFIEAVRRSQPKLVSDPKVAELVVLHQSMMQSEEDRAARFDQQISELEAIDDEALEPSTLSRLEEEATTDDEKLRVLKQRDRYARFVDGRRKNHTESLISALRETGDILPQHSQAQLAKFELDDLRSQAAKLNELTVSIKHSLADFPYASLSAKQEGDNQIQRIAALKTRMHEQEVLLIRSAKALEDLLAARSLSNLKSRMENYISELSVDRRSAGFRQTLDSAEFWETADLWNLHIRRVQEIFSKQFQRELISNATQSGGELSEVCVTPPFDIPASLRACIDQAERRQSILDQFERFLDQSLFSQIISVTQRGGQGERVYIYKNFYDSEREKFSIGENQPLLSRVEVVQTGDGAIEQETLSTPLVIELEPAASVVTLKAKWKAARADALADWDGEMLKWLANLCRREKLDSTIKEILLAQAIEKIMEGSAARDQFAKVHHALVARQADWEDWHRPAARSVRPTDLVVQKIMPALSALYQAHRDPRQEAKRLAHMRIRPVGIWDIVGGSKLSSPASTRVVHYWEPTESLGSGILMVVRRDSADPLKCRWIPFGTFESGQMKVTDSSIAMTAGEPIFLSSGTATPVAINLPSHQHSLVSVSP</sequence>